<dbReference type="PROSITE" id="PS01143">
    <property type="entry name" value="RIBOSOMAL_L31"/>
    <property type="match status" value="1"/>
</dbReference>
<dbReference type="GO" id="GO:0005840">
    <property type="term" value="C:ribosome"/>
    <property type="evidence" value="ECO:0007669"/>
    <property type="project" value="UniProtKB-KW"/>
</dbReference>
<evidence type="ECO:0000256" key="1">
    <source>
        <dbReference type="ARBA" id="ARBA00003795"/>
    </source>
</evidence>
<organism evidence="10 11">
    <name type="scientific">Ancylobacter novellus (strain ATCC 8093 / DSM 506 / JCM 20403 / CCM 1077 / IAM 12100 / NBRC 12443 / NCIMB 10456)</name>
    <name type="common">Starkeya novella</name>
    <dbReference type="NCBI Taxonomy" id="639283"/>
    <lineage>
        <taxon>Bacteria</taxon>
        <taxon>Pseudomonadati</taxon>
        <taxon>Pseudomonadota</taxon>
        <taxon>Alphaproteobacteria</taxon>
        <taxon>Hyphomicrobiales</taxon>
        <taxon>Xanthobacteraceae</taxon>
        <taxon>Ancylobacter</taxon>
    </lineage>
</organism>
<name>D7A7A5_ANCN5</name>
<dbReference type="Gene3D" id="4.10.830.30">
    <property type="entry name" value="Ribosomal protein L31"/>
    <property type="match status" value="1"/>
</dbReference>
<dbReference type="SUPFAM" id="SSF143800">
    <property type="entry name" value="L28p-like"/>
    <property type="match status" value="1"/>
</dbReference>
<accession>D7A7A5</accession>
<dbReference type="InterPro" id="IPR027491">
    <property type="entry name" value="Ribosomal_bL31_A"/>
</dbReference>
<dbReference type="OrthoDB" id="9803251at2"/>
<dbReference type="KEGG" id="sno:Snov_3061"/>
<evidence type="ECO:0000256" key="6">
    <source>
        <dbReference type="ARBA" id="ARBA00022980"/>
    </source>
</evidence>
<dbReference type="GO" id="GO:0006412">
    <property type="term" value="P:translation"/>
    <property type="evidence" value="ECO:0007669"/>
    <property type="project" value="UniProtKB-UniRule"/>
</dbReference>
<evidence type="ECO:0000256" key="5">
    <source>
        <dbReference type="ARBA" id="ARBA00022884"/>
    </source>
</evidence>
<dbReference type="InterPro" id="IPR034704">
    <property type="entry name" value="Ribosomal_bL28/bL31-like_sf"/>
</dbReference>
<keyword evidence="7 9" id="KW-0687">Ribonucleoprotein</keyword>
<dbReference type="InterPro" id="IPR042105">
    <property type="entry name" value="Ribosomal_bL31_sf"/>
</dbReference>
<dbReference type="eggNOG" id="COG0254">
    <property type="taxonomic scope" value="Bacteria"/>
</dbReference>
<evidence type="ECO:0000256" key="9">
    <source>
        <dbReference type="HAMAP-Rule" id="MF_00501"/>
    </source>
</evidence>
<dbReference type="InterPro" id="IPR002150">
    <property type="entry name" value="Ribosomal_bL31"/>
</dbReference>
<dbReference type="GO" id="GO:0019843">
    <property type="term" value="F:rRNA binding"/>
    <property type="evidence" value="ECO:0007669"/>
    <property type="project" value="UniProtKB-KW"/>
</dbReference>
<dbReference type="GO" id="GO:0003735">
    <property type="term" value="F:structural constituent of ribosome"/>
    <property type="evidence" value="ECO:0007669"/>
    <property type="project" value="InterPro"/>
</dbReference>
<comment type="similarity">
    <text evidence="2 9">Belongs to the bacterial ribosomal protein bL31 family. Type A subfamily.</text>
</comment>
<evidence type="ECO:0000256" key="8">
    <source>
        <dbReference type="ARBA" id="ARBA00035687"/>
    </source>
</evidence>
<dbReference type="AlphaFoldDB" id="D7A7A5"/>
<evidence type="ECO:0000256" key="4">
    <source>
        <dbReference type="ARBA" id="ARBA00022730"/>
    </source>
</evidence>
<comment type="subunit">
    <text evidence="3 9">Part of the 50S ribosomal subunit.</text>
</comment>
<dbReference type="PRINTS" id="PR01249">
    <property type="entry name" value="RIBOSOMALL31"/>
</dbReference>
<evidence type="ECO:0000313" key="10">
    <source>
        <dbReference type="EMBL" id="ADH90336.1"/>
    </source>
</evidence>
<dbReference type="PANTHER" id="PTHR33280">
    <property type="entry name" value="50S RIBOSOMAL PROTEIN L31, CHLOROPLASTIC"/>
    <property type="match status" value="1"/>
</dbReference>
<dbReference type="RefSeq" id="WP_013167839.1">
    <property type="nucleotide sequence ID" value="NC_014217.1"/>
</dbReference>
<comment type="caution">
    <text evidence="9">Lacks conserved residue(s) required for the propagation of feature annotation.</text>
</comment>
<dbReference type="HOGENOM" id="CLU_114306_3_2_5"/>
<comment type="function">
    <text evidence="1 9">Binds the 23S rRNA.</text>
</comment>
<dbReference type="Pfam" id="PF01197">
    <property type="entry name" value="Ribosomal_L31"/>
    <property type="match status" value="1"/>
</dbReference>
<dbReference type="EMBL" id="CP002026">
    <property type="protein sequence ID" value="ADH90336.1"/>
    <property type="molecule type" value="Genomic_DNA"/>
</dbReference>
<evidence type="ECO:0000256" key="7">
    <source>
        <dbReference type="ARBA" id="ARBA00023274"/>
    </source>
</evidence>
<dbReference type="NCBIfam" id="TIGR00105">
    <property type="entry name" value="L31"/>
    <property type="match status" value="1"/>
</dbReference>
<evidence type="ECO:0000256" key="3">
    <source>
        <dbReference type="ARBA" id="ARBA00011838"/>
    </source>
</evidence>
<dbReference type="PANTHER" id="PTHR33280:SF6">
    <property type="entry name" value="LARGE RIBOSOMAL SUBUNIT PROTEIN BL31A"/>
    <property type="match status" value="1"/>
</dbReference>
<dbReference type="NCBIfam" id="NF001809">
    <property type="entry name" value="PRK00528.1"/>
    <property type="match status" value="1"/>
</dbReference>
<dbReference type="Proteomes" id="UP000006633">
    <property type="component" value="Chromosome"/>
</dbReference>
<evidence type="ECO:0000313" key="11">
    <source>
        <dbReference type="Proteomes" id="UP000006633"/>
    </source>
</evidence>
<evidence type="ECO:0000256" key="2">
    <source>
        <dbReference type="ARBA" id="ARBA00009296"/>
    </source>
</evidence>
<keyword evidence="5 9" id="KW-0694">RNA-binding</keyword>
<keyword evidence="4 9" id="KW-0699">rRNA-binding</keyword>
<dbReference type="STRING" id="639283.Snov_3061"/>
<reference evidence="10 11" key="1">
    <citation type="journal article" date="2012" name="Stand. Genomic Sci.">
        <title>Complete genome sequence of the facultatively chemolithoautotrophic and methylotrophic alpha Proteobacterium Starkeya novella type strain (ATCC 8093(T)).</title>
        <authorList>
            <person name="Kappler U."/>
            <person name="Davenport K."/>
            <person name="Beatson S."/>
            <person name="Lucas S."/>
            <person name="Lapidus A."/>
            <person name="Copeland A."/>
            <person name="Berry K.W."/>
            <person name="Glavina Del Rio T."/>
            <person name="Hammon N."/>
            <person name="Dalin E."/>
            <person name="Tice H."/>
            <person name="Pitluck S."/>
            <person name="Richardson P."/>
            <person name="Bruce D."/>
            <person name="Goodwin L.A."/>
            <person name="Han C."/>
            <person name="Tapia R."/>
            <person name="Detter J.C."/>
            <person name="Chang Y.J."/>
            <person name="Jeffries C.D."/>
            <person name="Land M."/>
            <person name="Hauser L."/>
            <person name="Kyrpides N.C."/>
            <person name="Goker M."/>
            <person name="Ivanova N."/>
            <person name="Klenk H.P."/>
            <person name="Woyke T."/>
        </authorList>
    </citation>
    <scope>NUCLEOTIDE SEQUENCE [LARGE SCALE GENOMIC DNA]</scope>
    <source>
        <strain evidence="11">ATCC 8093 / DSM 506 / JCM 20403 / CCM 1077 / IAM 12100 / NBRC 12443 / NCIMB 10456</strain>
    </source>
</reference>
<protein>
    <recommendedName>
        <fullName evidence="8 9">Large ribosomal subunit protein bL31</fullName>
    </recommendedName>
</protein>
<dbReference type="GO" id="GO:1990904">
    <property type="term" value="C:ribonucleoprotein complex"/>
    <property type="evidence" value="ECO:0007669"/>
    <property type="project" value="UniProtKB-KW"/>
</dbReference>
<proteinExistence type="inferred from homology"/>
<sequence length="74" mass="8331">MKSDIHPDYHFVKVVMTDGTEYTTRTTWGKEGDVLQLDIDSTSHPAWTGGSQQLLDRAGRVSKFQKKFAGFLKA</sequence>
<keyword evidence="11" id="KW-1185">Reference proteome</keyword>
<gene>
    <name evidence="9" type="primary">rpmE</name>
    <name evidence="10" type="ordered locus">Snov_3061</name>
</gene>
<dbReference type="HAMAP" id="MF_00501">
    <property type="entry name" value="Ribosomal_bL31_1"/>
    <property type="match status" value="1"/>
</dbReference>
<keyword evidence="6 9" id="KW-0689">Ribosomal protein</keyword>